<evidence type="ECO:0000313" key="2">
    <source>
        <dbReference type="Proteomes" id="UP001597185"/>
    </source>
</evidence>
<protein>
    <recommendedName>
        <fullName evidence="3">Halobacterial output domain-containing protein</fullName>
    </recommendedName>
</protein>
<sequence>MTDTEANSSDGLSVEAVLDRVRTHESHPVDETSFTVDRTLEEHGIANLDDDDWRVRPLAVRDLVRLEDAKTSEIAGGFEDDDVQVRYVCVTSLAP</sequence>
<evidence type="ECO:0000313" key="1">
    <source>
        <dbReference type="EMBL" id="MFD1572094.1"/>
    </source>
</evidence>
<comment type="caution">
    <text evidence="1">The sequence shown here is derived from an EMBL/GenBank/DDBJ whole genome shotgun (WGS) entry which is preliminary data.</text>
</comment>
<dbReference type="Proteomes" id="UP001597185">
    <property type="component" value="Unassembled WGS sequence"/>
</dbReference>
<evidence type="ECO:0008006" key="3">
    <source>
        <dbReference type="Google" id="ProtNLM"/>
    </source>
</evidence>
<reference evidence="1 2" key="1">
    <citation type="journal article" date="2019" name="Int. J. Syst. Evol. Microbiol.">
        <title>The Global Catalogue of Microorganisms (GCM) 10K type strain sequencing project: providing services to taxonomists for standard genome sequencing and annotation.</title>
        <authorList>
            <consortium name="The Broad Institute Genomics Platform"/>
            <consortium name="The Broad Institute Genome Sequencing Center for Infectious Disease"/>
            <person name="Wu L."/>
            <person name="Ma J."/>
        </authorList>
    </citation>
    <scope>NUCLEOTIDE SEQUENCE [LARGE SCALE GENOMIC DNA]</scope>
    <source>
        <strain evidence="1 2">CGMCC 1.12689</strain>
    </source>
</reference>
<dbReference type="AlphaFoldDB" id="A0ABD6C622"/>
<proteinExistence type="predicted"/>
<dbReference type="EMBL" id="JBHUDB010000023">
    <property type="protein sequence ID" value="MFD1572094.1"/>
    <property type="molecule type" value="Genomic_DNA"/>
</dbReference>
<dbReference type="RefSeq" id="WP_256419455.1">
    <property type="nucleotide sequence ID" value="NZ_JANHDL010000021.1"/>
</dbReference>
<keyword evidence="2" id="KW-1185">Reference proteome</keyword>
<gene>
    <name evidence="1" type="ORF">ACFR9T_16170</name>
</gene>
<organism evidence="1 2">
    <name type="scientific">Halorubrum laminariae</name>
    <dbReference type="NCBI Taxonomy" id="1433523"/>
    <lineage>
        <taxon>Archaea</taxon>
        <taxon>Methanobacteriati</taxon>
        <taxon>Methanobacteriota</taxon>
        <taxon>Stenosarchaea group</taxon>
        <taxon>Halobacteria</taxon>
        <taxon>Halobacteriales</taxon>
        <taxon>Haloferacaceae</taxon>
        <taxon>Halorubrum</taxon>
    </lineage>
</organism>
<name>A0ABD6C622_9EURY</name>
<accession>A0ABD6C622</accession>